<feature type="domain" description="R3H" evidence="2">
    <location>
        <begin position="147"/>
        <end position="212"/>
    </location>
</feature>
<protein>
    <recommendedName>
        <fullName evidence="2">R3H domain-containing protein</fullName>
    </recommendedName>
</protein>
<dbReference type="PANTHER" id="PTHR35800:SF1">
    <property type="entry name" value="RNA-BINDING PROTEIN KHPB"/>
    <property type="match status" value="1"/>
</dbReference>
<keyword evidence="4" id="KW-1185">Reference proteome</keyword>
<dbReference type="InterPro" id="IPR001374">
    <property type="entry name" value="R3H_dom"/>
</dbReference>
<dbReference type="InterPro" id="IPR015946">
    <property type="entry name" value="KH_dom-like_a/b"/>
</dbReference>
<dbReference type="RefSeq" id="WP_231483646.1">
    <property type="nucleotide sequence ID" value="NZ_BAAAZO010000003.1"/>
</dbReference>
<proteinExistence type="predicted"/>
<dbReference type="Proteomes" id="UP001501074">
    <property type="component" value="Unassembled WGS sequence"/>
</dbReference>
<sequence>MESGEQAEAVTVKERPVDDAEPTTAADDITTEESSEAAEDTAAGGSKRSSRSRASIKDLEEEGDVAADYLEEFLDIVDVDGDIDIDVENGRASVAIVADGANDRALRRFVGSSGEVLEALQELTRLAVQANTGERSRLMLDVAGYRAQRRAQLTEKAGKVCQQVKTSGKSVAMEPMSAFERKIVHDVVAEAGLSSESEGVDPNRHVVVLPAES</sequence>
<dbReference type="Pfam" id="PF01424">
    <property type="entry name" value="R3H"/>
    <property type="match status" value="1"/>
</dbReference>
<dbReference type="EMBL" id="BAAAZO010000003">
    <property type="protein sequence ID" value="GAA3608559.1"/>
    <property type="molecule type" value="Genomic_DNA"/>
</dbReference>
<gene>
    <name evidence="3" type="ORF">GCM10022223_25740</name>
</gene>
<reference evidence="4" key="1">
    <citation type="journal article" date="2019" name="Int. J. Syst. Evol. Microbiol.">
        <title>The Global Catalogue of Microorganisms (GCM) 10K type strain sequencing project: providing services to taxonomists for standard genome sequencing and annotation.</title>
        <authorList>
            <consortium name="The Broad Institute Genomics Platform"/>
            <consortium name="The Broad Institute Genome Sequencing Center for Infectious Disease"/>
            <person name="Wu L."/>
            <person name="Ma J."/>
        </authorList>
    </citation>
    <scope>NUCLEOTIDE SEQUENCE [LARGE SCALE GENOMIC DNA]</scope>
    <source>
        <strain evidence="4">JCM 16902</strain>
    </source>
</reference>
<evidence type="ECO:0000259" key="2">
    <source>
        <dbReference type="PROSITE" id="PS51061"/>
    </source>
</evidence>
<evidence type="ECO:0000256" key="1">
    <source>
        <dbReference type="SAM" id="MobiDB-lite"/>
    </source>
</evidence>
<comment type="caution">
    <text evidence="3">The sequence shown here is derived from an EMBL/GenBank/DDBJ whole genome shotgun (WGS) entry which is preliminary data.</text>
</comment>
<organism evidence="3 4">
    <name type="scientific">Kineosporia mesophila</name>
    <dbReference type="NCBI Taxonomy" id="566012"/>
    <lineage>
        <taxon>Bacteria</taxon>
        <taxon>Bacillati</taxon>
        <taxon>Actinomycetota</taxon>
        <taxon>Actinomycetes</taxon>
        <taxon>Kineosporiales</taxon>
        <taxon>Kineosporiaceae</taxon>
        <taxon>Kineosporia</taxon>
    </lineage>
</organism>
<dbReference type="SMART" id="SM00393">
    <property type="entry name" value="R3H"/>
    <property type="match status" value="1"/>
</dbReference>
<feature type="compositionally biased region" description="Acidic residues" evidence="1">
    <location>
        <begin position="29"/>
        <end position="39"/>
    </location>
</feature>
<dbReference type="InterPro" id="IPR034079">
    <property type="entry name" value="R3H_KhpB"/>
</dbReference>
<dbReference type="InterPro" id="IPR039247">
    <property type="entry name" value="KhpB"/>
</dbReference>
<evidence type="ECO:0000313" key="4">
    <source>
        <dbReference type="Proteomes" id="UP001501074"/>
    </source>
</evidence>
<dbReference type="SUPFAM" id="SSF82708">
    <property type="entry name" value="R3H domain"/>
    <property type="match status" value="1"/>
</dbReference>
<accession>A0ABP6ZG06</accession>
<feature type="region of interest" description="Disordered" evidence="1">
    <location>
        <begin position="1"/>
        <end position="58"/>
    </location>
</feature>
<dbReference type="InterPro" id="IPR036867">
    <property type="entry name" value="R3H_dom_sf"/>
</dbReference>
<dbReference type="Gene3D" id="3.30.300.20">
    <property type="match status" value="1"/>
</dbReference>
<dbReference type="Gene3D" id="3.30.1370.50">
    <property type="entry name" value="R3H-like domain"/>
    <property type="match status" value="1"/>
</dbReference>
<dbReference type="PROSITE" id="PS51061">
    <property type="entry name" value="R3H"/>
    <property type="match status" value="1"/>
</dbReference>
<evidence type="ECO:0000313" key="3">
    <source>
        <dbReference type="EMBL" id="GAA3608559.1"/>
    </source>
</evidence>
<dbReference type="CDD" id="cd02644">
    <property type="entry name" value="R3H_jag"/>
    <property type="match status" value="1"/>
</dbReference>
<dbReference type="PANTHER" id="PTHR35800">
    <property type="entry name" value="PROTEIN JAG"/>
    <property type="match status" value="1"/>
</dbReference>
<name>A0ABP6ZG06_9ACTN</name>